<accession>A0ABM9SDK8</accession>
<dbReference type="SUPFAM" id="SSF52540">
    <property type="entry name" value="P-loop containing nucleoside triphosphate hydrolases"/>
    <property type="match status" value="1"/>
</dbReference>
<proteinExistence type="predicted"/>
<gene>
    <name evidence="1" type="ORF">PSDVSF_08740</name>
</gene>
<name>A0ABM9SDK8_9BACT</name>
<reference evidence="1" key="1">
    <citation type="journal article" date="2022" name="Arch. Microbiol.">
        <title>Pseudodesulfovibrio sediminis sp. nov., a mesophilic and neutrophilic sulfate-reducing bacterium isolated from sediment of a brackish lake.</title>
        <authorList>
            <person name="Takahashi A."/>
            <person name="Kojima H."/>
            <person name="Watanabe M."/>
            <person name="Fukui M."/>
        </authorList>
    </citation>
    <scope>NUCLEOTIDE SEQUENCE</scope>
    <source>
        <strain evidence="1">SF6</strain>
    </source>
</reference>
<dbReference type="EMBL" id="AP024485">
    <property type="protein sequence ID" value="BCS87632.1"/>
    <property type="molecule type" value="Genomic_DNA"/>
</dbReference>
<evidence type="ECO:0008006" key="3">
    <source>
        <dbReference type="Google" id="ProtNLM"/>
    </source>
</evidence>
<evidence type="ECO:0000313" key="1">
    <source>
        <dbReference type="EMBL" id="BCS87632.1"/>
    </source>
</evidence>
<dbReference type="RefSeq" id="WP_229594078.1">
    <property type="nucleotide sequence ID" value="NZ_AP024485.1"/>
</dbReference>
<protein>
    <recommendedName>
        <fullName evidence="3">ATPase</fullName>
    </recommendedName>
</protein>
<organism evidence="1 2">
    <name type="scientific">Pseudodesulfovibrio sediminis</name>
    <dbReference type="NCBI Taxonomy" id="2810563"/>
    <lineage>
        <taxon>Bacteria</taxon>
        <taxon>Pseudomonadati</taxon>
        <taxon>Thermodesulfobacteriota</taxon>
        <taxon>Desulfovibrionia</taxon>
        <taxon>Desulfovibrionales</taxon>
        <taxon>Desulfovibrionaceae</taxon>
    </lineage>
</organism>
<dbReference type="InterPro" id="IPR027417">
    <property type="entry name" value="P-loop_NTPase"/>
</dbReference>
<evidence type="ECO:0000313" key="2">
    <source>
        <dbReference type="Proteomes" id="UP001053296"/>
    </source>
</evidence>
<sequence>MENRPHVARCFFGCNSAEGFHSFFNFLPDMDNAKMIIVKGGPGTGKSTFINHIGEAFAEQGYELEYQHCSLDPESYDAVTIPEIRSVVVAATGHHVFDPRNPGAVDEILNLGEYWDLDGIRQHREKIIAINATSERKFHKVYRQLKAARLLLGNAESVSAAALNPRQLHAMARSLCDLLPPANTDMRYGAERHCFISSITPLGEVHLAASLLRSDTRVVGLAGEPGSGRSELLKQVGRHAQLRGLDVEYYHKPIDPTLLEHVHIPNAKLLFTVHPELMPEGNLSDVYPLSECAAPWIKDEIDEISEAKNRYQDILDDAVVSLKDAKDTHSALEQYYVPHMDFTGVDRRCEAVVETLNQHSTLFA</sequence>
<dbReference type="Proteomes" id="UP001053296">
    <property type="component" value="Chromosome"/>
</dbReference>
<keyword evidence="2" id="KW-1185">Reference proteome</keyword>